<dbReference type="Gene3D" id="3.30.40.220">
    <property type="match status" value="1"/>
</dbReference>
<gene>
    <name evidence="2" type="ORF">UFOVP230_22</name>
</gene>
<protein>
    <submittedName>
        <fullName evidence="2">Uncharacterized protein</fullName>
    </submittedName>
</protein>
<reference evidence="2" key="1">
    <citation type="submission" date="2020-05" db="EMBL/GenBank/DDBJ databases">
        <authorList>
            <person name="Chiriac C."/>
            <person name="Salcher M."/>
            <person name="Ghai R."/>
            <person name="Kavagutti S V."/>
        </authorList>
    </citation>
    <scope>NUCLEOTIDE SEQUENCE</scope>
</reference>
<evidence type="ECO:0000256" key="1">
    <source>
        <dbReference type="SAM" id="MobiDB-lite"/>
    </source>
</evidence>
<accession>A0A6J7XNU6</accession>
<feature type="compositionally biased region" description="Polar residues" evidence="1">
    <location>
        <begin position="174"/>
        <end position="190"/>
    </location>
</feature>
<feature type="region of interest" description="Disordered" evidence="1">
    <location>
        <begin position="139"/>
        <end position="190"/>
    </location>
</feature>
<sequence length="223" mass="24950">MPTERSRKYRKTKRGHLGTYLDNAKSRAKAKQIAFDLDLDFLESIATDECPVFKTPFVWGEVRDQERETPSLDRIIPELGYIKHNVVFISAKANSIKQEVTEKELYAVADWLHEKRKEVLRAEEEKFASVSNDFNREGEVHPELGSFSASWPGEDSDDAHHHCGADARHDADNSTKASSGDSMGTGNTEVGTFKASFSFQTYGVSCPAVEELIRNGGHLPDKS</sequence>
<name>A0A6J7XNU6_9CAUD</name>
<organism evidence="2">
    <name type="scientific">uncultured Caudovirales phage</name>
    <dbReference type="NCBI Taxonomy" id="2100421"/>
    <lineage>
        <taxon>Viruses</taxon>
        <taxon>Duplodnaviria</taxon>
        <taxon>Heunggongvirae</taxon>
        <taxon>Uroviricota</taxon>
        <taxon>Caudoviricetes</taxon>
        <taxon>Peduoviridae</taxon>
        <taxon>Maltschvirus</taxon>
        <taxon>Maltschvirus maltsch</taxon>
    </lineage>
</organism>
<evidence type="ECO:0000313" key="2">
    <source>
        <dbReference type="EMBL" id="CAB5238833.1"/>
    </source>
</evidence>
<proteinExistence type="predicted"/>
<feature type="compositionally biased region" description="Basic and acidic residues" evidence="1">
    <location>
        <begin position="158"/>
        <end position="173"/>
    </location>
</feature>
<dbReference type="EMBL" id="LR798463">
    <property type="protein sequence ID" value="CAB5238833.1"/>
    <property type="molecule type" value="Genomic_DNA"/>
</dbReference>